<feature type="domain" description="RING-type" evidence="20">
    <location>
        <begin position="276"/>
        <end position="314"/>
    </location>
</feature>
<name>A0A1Y1V771_9FUNG</name>
<dbReference type="InterPro" id="IPR017907">
    <property type="entry name" value="Znf_RING_CS"/>
</dbReference>
<evidence type="ECO:0000256" key="6">
    <source>
        <dbReference type="ARBA" id="ARBA00022448"/>
    </source>
</evidence>
<evidence type="ECO:0000256" key="8">
    <source>
        <dbReference type="ARBA" id="ARBA00022679"/>
    </source>
</evidence>
<evidence type="ECO:0000313" key="21">
    <source>
        <dbReference type="EMBL" id="ORX48124.1"/>
    </source>
</evidence>
<dbReference type="GO" id="GO:0061630">
    <property type="term" value="F:ubiquitin protein ligase activity"/>
    <property type="evidence" value="ECO:0007669"/>
    <property type="project" value="UniProtKB-EC"/>
</dbReference>
<keyword evidence="14" id="KW-0653">Protein transport</keyword>
<dbReference type="STRING" id="1754191.A0A1Y1V771"/>
<evidence type="ECO:0000256" key="18">
    <source>
        <dbReference type="ARBA" id="ARBA00041230"/>
    </source>
</evidence>
<dbReference type="AlphaFoldDB" id="A0A1Y1V771"/>
<dbReference type="Pfam" id="PF04757">
    <property type="entry name" value="Pex2_Pex12"/>
    <property type="match status" value="1"/>
</dbReference>
<evidence type="ECO:0000256" key="13">
    <source>
        <dbReference type="ARBA" id="ARBA00022833"/>
    </source>
</evidence>
<organism evidence="21 22">
    <name type="scientific">Piromyces finnis</name>
    <dbReference type="NCBI Taxonomy" id="1754191"/>
    <lineage>
        <taxon>Eukaryota</taxon>
        <taxon>Fungi</taxon>
        <taxon>Fungi incertae sedis</taxon>
        <taxon>Chytridiomycota</taxon>
        <taxon>Chytridiomycota incertae sedis</taxon>
        <taxon>Neocallimastigomycetes</taxon>
        <taxon>Neocallimastigales</taxon>
        <taxon>Neocallimastigaceae</taxon>
        <taxon>Piromyces</taxon>
    </lineage>
</organism>
<evidence type="ECO:0000256" key="5">
    <source>
        <dbReference type="ARBA" id="ARBA00012483"/>
    </source>
</evidence>
<dbReference type="OrthoDB" id="6270329at2759"/>
<evidence type="ECO:0000256" key="19">
    <source>
        <dbReference type="PROSITE-ProRule" id="PRU00175"/>
    </source>
</evidence>
<keyword evidence="13" id="KW-0862">Zinc</keyword>
<protein>
    <recommendedName>
        <fullName evidence="5">RING-type E3 ubiquitin transferase</fullName>
        <ecNumber evidence="5">2.3.2.27</ecNumber>
    </recommendedName>
    <alternativeName>
        <fullName evidence="18">Peroxin-10</fullName>
    </alternativeName>
</protein>
<keyword evidence="6" id="KW-0813">Transport</keyword>
<dbReference type="Gene3D" id="3.30.40.10">
    <property type="entry name" value="Zinc/RING finger domain, C3HC4 (zinc finger)"/>
    <property type="match status" value="1"/>
</dbReference>
<reference evidence="21 22" key="1">
    <citation type="submission" date="2016-08" db="EMBL/GenBank/DDBJ databases">
        <title>Genomes of anaerobic fungi encode conserved fungal cellulosomes for biomass hydrolysis.</title>
        <authorList>
            <consortium name="DOE Joint Genome Institute"/>
            <person name="Haitjema C.H."/>
            <person name="Gilmore S.P."/>
            <person name="Henske J.K."/>
            <person name="Solomon K.V."/>
            <person name="De Groot R."/>
            <person name="Kuo A."/>
            <person name="Mondo S.J."/>
            <person name="Salamov A.A."/>
            <person name="Labutti K."/>
            <person name="Zhao Z."/>
            <person name="Chiniquy J."/>
            <person name="Barry K."/>
            <person name="Brewer H.M."/>
            <person name="Purvine S.O."/>
            <person name="Wright A.T."/>
            <person name="Boxma B."/>
            <person name="Van Alen T."/>
            <person name="Hackstein J.H."/>
            <person name="Baker S.E."/>
            <person name="Grigoriev I.V."/>
            <person name="O'Malley M.A."/>
        </authorList>
    </citation>
    <scope>NUCLEOTIDE SEQUENCE [LARGE SCALE GENOMIC DNA]</scope>
    <source>
        <strain evidence="22">finn</strain>
    </source>
</reference>
<evidence type="ECO:0000256" key="1">
    <source>
        <dbReference type="ARBA" id="ARBA00000900"/>
    </source>
</evidence>
<dbReference type="Proteomes" id="UP000193719">
    <property type="component" value="Unassembled WGS sequence"/>
</dbReference>
<keyword evidence="17" id="KW-0576">Peroxisome</keyword>
<dbReference type="Pfam" id="PF13639">
    <property type="entry name" value="zf-RING_2"/>
    <property type="match status" value="1"/>
</dbReference>
<keyword evidence="12" id="KW-0833">Ubl conjugation pathway</keyword>
<dbReference type="SMART" id="SM00184">
    <property type="entry name" value="RING"/>
    <property type="match status" value="1"/>
</dbReference>
<reference evidence="21 22" key="2">
    <citation type="submission" date="2016-08" db="EMBL/GenBank/DDBJ databases">
        <title>Pervasive Adenine N6-methylation of Active Genes in Fungi.</title>
        <authorList>
            <consortium name="DOE Joint Genome Institute"/>
            <person name="Mondo S.J."/>
            <person name="Dannebaum R.O."/>
            <person name="Kuo R.C."/>
            <person name="Labutti K."/>
            <person name="Haridas S."/>
            <person name="Kuo A."/>
            <person name="Salamov A."/>
            <person name="Ahrendt S.R."/>
            <person name="Lipzen A."/>
            <person name="Sullivan W."/>
            <person name="Andreopoulos W.B."/>
            <person name="Clum A."/>
            <person name="Lindquist E."/>
            <person name="Daum C."/>
            <person name="Ramamoorthy G.K."/>
            <person name="Gryganskyi A."/>
            <person name="Culley D."/>
            <person name="Magnuson J.K."/>
            <person name="James T.Y."/>
            <person name="O'Malley M.A."/>
            <person name="Stajich J.E."/>
            <person name="Spatafora J.W."/>
            <person name="Visel A."/>
            <person name="Grigoriev I.V."/>
        </authorList>
    </citation>
    <scope>NUCLEOTIDE SEQUENCE [LARGE SCALE GENOMIC DNA]</scope>
    <source>
        <strain evidence="22">finn</strain>
    </source>
</reference>
<evidence type="ECO:0000256" key="15">
    <source>
        <dbReference type="ARBA" id="ARBA00022989"/>
    </source>
</evidence>
<evidence type="ECO:0000256" key="11">
    <source>
        <dbReference type="ARBA" id="ARBA00022771"/>
    </source>
</evidence>
<dbReference type="InterPro" id="IPR001841">
    <property type="entry name" value="Znf_RING"/>
</dbReference>
<dbReference type="GO" id="GO:0016562">
    <property type="term" value="P:protein import into peroxisome matrix, receptor recycling"/>
    <property type="evidence" value="ECO:0007669"/>
    <property type="project" value="UniProtKB-ARBA"/>
</dbReference>
<dbReference type="PANTHER" id="PTHR23350">
    <property type="entry name" value="PEROXISOME ASSEMBLY PROTEIN 10"/>
    <property type="match status" value="1"/>
</dbReference>
<dbReference type="GO" id="GO:0008270">
    <property type="term" value="F:zinc ion binding"/>
    <property type="evidence" value="ECO:0007669"/>
    <property type="project" value="UniProtKB-KW"/>
</dbReference>
<evidence type="ECO:0000256" key="2">
    <source>
        <dbReference type="ARBA" id="ARBA00004585"/>
    </source>
</evidence>
<comment type="subcellular location">
    <subcellularLocation>
        <location evidence="2">Peroxisome membrane</location>
        <topology evidence="2">Multi-pass membrane protein</topology>
    </subcellularLocation>
</comment>
<sequence length="328" mass="38665">MSSQSKISDSKSVSKKSTSSANTVDITFPFANQSSIIRSVQFDEYYQDYLINETKNLFKQIFGTRKFIKYENKIAIISRFLYYILTSILGNQTLGEEYCEIIPIKNSTKTPPSKLTKIYGILFQIGFPQLTILFLNKLQKITKTSNNTKEIATKSTKSDTLKKFTHNQIPRLKTLLEKYIYAVHISLFYINGRYYEISKRILKNRYIFTRKLQKNEDKNKYEALGYIILFEIFIKLIKNSKSILSNVDEDEEKENNEGVPKQYNYLPEEEKNQRKCTLCLEFCKDISVTNCGHVFCWKCICEWCQKKNECPLCRQHIQLSQLYRIYNY</sequence>
<keyword evidence="22" id="KW-1185">Reference proteome</keyword>
<evidence type="ECO:0000256" key="16">
    <source>
        <dbReference type="ARBA" id="ARBA00023136"/>
    </source>
</evidence>
<keyword evidence="8" id="KW-0808">Transferase</keyword>
<dbReference type="GO" id="GO:0016567">
    <property type="term" value="P:protein ubiquitination"/>
    <property type="evidence" value="ECO:0007669"/>
    <property type="project" value="UniProtKB-ARBA"/>
</dbReference>
<evidence type="ECO:0000256" key="4">
    <source>
        <dbReference type="ARBA" id="ARBA00008704"/>
    </source>
</evidence>
<keyword evidence="11 19" id="KW-0863">Zinc-finger</keyword>
<dbReference type="InterPro" id="IPR013083">
    <property type="entry name" value="Znf_RING/FYVE/PHD"/>
</dbReference>
<comment type="pathway">
    <text evidence="3">Protein modification; protein ubiquitination.</text>
</comment>
<proteinExistence type="inferred from homology"/>
<accession>A0A1Y1V771</accession>
<dbReference type="InterPro" id="IPR025654">
    <property type="entry name" value="PEX2/10"/>
</dbReference>
<dbReference type="GO" id="GO:0005778">
    <property type="term" value="C:peroxisomal membrane"/>
    <property type="evidence" value="ECO:0007669"/>
    <property type="project" value="UniProtKB-SubCell"/>
</dbReference>
<evidence type="ECO:0000256" key="3">
    <source>
        <dbReference type="ARBA" id="ARBA00004906"/>
    </source>
</evidence>
<keyword evidence="16" id="KW-0472">Membrane</keyword>
<evidence type="ECO:0000256" key="10">
    <source>
        <dbReference type="ARBA" id="ARBA00022723"/>
    </source>
</evidence>
<dbReference type="InterPro" id="IPR006845">
    <property type="entry name" value="Pex_N"/>
</dbReference>
<evidence type="ECO:0000313" key="22">
    <source>
        <dbReference type="Proteomes" id="UP000193719"/>
    </source>
</evidence>
<comment type="catalytic activity">
    <reaction evidence="1">
        <text>S-ubiquitinyl-[E2 ubiquitin-conjugating enzyme]-L-cysteine + [acceptor protein]-L-lysine = [E2 ubiquitin-conjugating enzyme]-L-cysteine + N(6)-ubiquitinyl-[acceptor protein]-L-lysine.</text>
        <dbReference type="EC" id="2.3.2.27"/>
    </reaction>
</comment>
<evidence type="ECO:0000256" key="7">
    <source>
        <dbReference type="ARBA" id="ARBA00022593"/>
    </source>
</evidence>
<dbReference type="PROSITE" id="PS50089">
    <property type="entry name" value="ZF_RING_2"/>
    <property type="match status" value="1"/>
</dbReference>
<gene>
    <name evidence="21" type="ORF">BCR36DRAFT_329706</name>
</gene>
<comment type="similarity">
    <text evidence="4">Belongs to the pex2/pex10/pex12 family.</text>
</comment>
<evidence type="ECO:0000256" key="14">
    <source>
        <dbReference type="ARBA" id="ARBA00022927"/>
    </source>
</evidence>
<dbReference type="SUPFAM" id="SSF57850">
    <property type="entry name" value="RING/U-box"/>
    <property type="match status" value="1"/>
</dbReference>
<comment type="caution">
    <text evidence="21">The sequence shown here is derived from an EMBL/GenBank/DDBJ whole genome shotgun (WGS) entry which is preliminary data.</text>
</comment>
<keyword evidence="9" id="KW-0812">Transmembrane</keyword>
<keyword evidence="10" id="KW-0479">Metal-binding</keyword>
<evidence type="ECO:0000256" key="12">
    <source>
        <dbReference type="ARBA" id="ARBA00022786"/>
    </source>
</evidence>
<evidence type="ECO:0000256" key="9">
    <source>
        <dbReference type="ARBA" id="ARBA00022692"/>
    </source>
</evidence>
<keyword evidence="15" id="KW-1133">Transmembrane helix</keyword>
<dbReference type="CDD" id="cd16527">
    <property type="entry name" value="RING-HC_PEX10"/>
    <property type="match status" value="1"/>
</dbReference>
<dbReference type="EC" id="2.3.2.27" evidence="5"/>
<dbReference type="PROSITE" id="PS00518">
    <property type="entry name" value="ZF_RING_1"/>
    <property type="match status" value="1"/>
</dbReference>
<evidence type="ECO:0000259" key="20">
    <source>
        <dbReference type="PROSITE" id="PS50089"/>
    </source>
</evidence>
<dbReference type="PANTHER" id="PTHR23350:SF0">
    <property type="entry name" value="PEROXISOME BIOGENESIS FACTOR 10"/>
    <property type="match status" value="1"/>
</dbReference>
<evidence type="ECO:0000256" key="17">
    <source>
        <dbReference type="ARBA" id="ARBA00023140"/>
    </source>
</evidence>
<keyword evidence="7" id="KW-0962">Peroxisome biogenesis</keyword>
<dbReference type="EMBL" id="MCFH01000028">
    <property type="protein sequence ID" value="ORX48124.1"/>
    <property type="molecule type" value="Genomic_DNA"/>
</dbReference>